<keyword evidence="2" id="KW-1185">Reference proteome</keyword>
<dbReference type="Proteomes" id="UP000448867">
    <property type="component" value="Unassembled WGS sequence"/>
</dbReference>
<evidence type="ECO:0000313" key="1">
    <source>
        <dbReference type="EMBL" id="MRX70878.1"/>
    </source>
</evidence>
<evidence type="ECO:0000313" key="2">
    <source>
        <dbReference type="Proteomes" id="UP000448867"/>
    </source>
</evidence>
<proteinExistence type="predicted"/>
<gene>
    <name evidence="1" type="ORF">GJU40_01685</name>
</gene>
<sequence length="55" mass="6544">MKKPSEYQKLLNDEGFLVQLIEFHLLNGNEGEAFYVEYLKNAKRKERLEYLAGKH</sequence>
<dbReference type="RefSeq" id="WP_154306011.1">
    <property type="nucleotide sequence ID" value="NZ_WKKI01000002.1"/>
</dbReference>
<accession>A0A7X2IW40</accession>
<dbReference type="AlphaFoldDB" id="A0A7X2IW40"/>
<reference evidence="1 2" key="1">
    <citation type="submission" date="2019-11" db="EMBL/GenBank/DDBJ databases">
        <title>Bacillus lacus genome.</title>
        <authorList>
            <person name="Allen C.J."/>
            <person name="Newman J.D."/>
        </authorList>
    </citation>
    <scope>NUCLEOTIDE SEQUENCE [LARGE SCALE GENOMIC DNA]</scope>
    <source>
        <strain evidence="1 2">KCTC 33946</strain>
    </source>
</reference>
<organism evidence="1 2">
    <name type="scientific">Metabacillus lacus</name>
    <dbReference type="NCBI Taxonomy" id="1983721"/>
    <lineage>
        <taxon>Bacteria</taxon>
        <taxon>Bacillati</taxon>
        <taxon>Bacillota</taxon>
        <taxon>Bacilli</taxon>
        <taxon>Bacillales</taxon>
        <taxon>Bacillaceae</taxon>
        <taxon>Metabacillus</taxon>
    </lineage>
</organism>
<dbReference type="EMBL" id="WKKI01000002">
    <property type="protein sequence ID" value="MRX70878.1"/>
    <property type="molecule type" value="Genomic_DNA"/>
</dbReference>
<name>A0A7X2IW40_9BACI</name>
<protein>
    <submittedName>
        <fullName evidence="1">Uncharacterized protein</fullName>
    </submittedName>
</protein>
<comment type="caution">
    <text evidence="1">The sequence shown here is derived from an EMBL/GenBank/DDBJ whole genome shotgun (WGS) entry which is preliminary data.</text>
</comment>